<proteinExistence type="predicted"/>
<protein>
    <submittedName>
        <fullName evidence="2">Uncharacterized protein</fullName>
    </submittedName>
</protein>
<reference evidence="2 3" key="1">
    <citation type="submission" date="2020-04" db="EMBL/GenBank/DDBJ databases">
        <title>Perkinsus olseni comparative genomics.</title>
        <authorList>
            <person name="Bogema D.R."/>
        </authorList>
    </citation>
    <scope>NUCLEOTIDE SEQUENCE [LARGE SCALE GENOMIC DNA]</scope>
    <source>
        <strain evidence="2">00978-12</strain>
    </source>
</reference>
<evidence type="ECO:0000313" key="3">
    <source>
        <dbReference type="Proteomes" id="UP000541610"/>
    </source>
</evidence>
<feature type="compositionally biased region" description="Basic and acidic residues" evidence="1">
    <location>
        <begin position="221"/>
        <end position="230"/>
    </location>
</feature>
<accession>A0A7J6NYL9</accession>
<gene>
    <name evidence="2" type="ORF">FOZ60_003152</name>
</gene>
<evidence type="ECO:0000313" key="2">
    <source>
        <dbReference type="EMBL" id="KAF4688141.1"/>
    </source>
</evidence>
<sequence>MEYPVPQTDPAVIQAALGLLQSMQRPQLGAEGWGPQPSLAAVGGLGVGLEQPVERNGSVGERGEGVEYVAASPQIYLSISDAARDMSRYSGLSAREGMVLNNTYKIKRAKPGLVVRRYRCPYARRKSWKSCSFTMAIQINANGGFMIVRQKNHPPHVQVETASTSHTALLCSEAKTIVADLAMSGSTARATLRRLREKKLALFRDTDRTKNSTYSQWRKAVYNERHRGQEAGRNSRKADATPLRSGSYPAILER</sequence>
<dbReference type="EMBL" id="JABANP010000161">
    <property type="protein sequence ID" value="KAF4688141.1"/>
    <property type="molecule type" value="Genomic_DNA"/>
</dbReference>
<dbReference type="AlphaFoldDB" id="A0A7J6NYL9"/>
<comment type="caution">
    <text evidence="2">The sequence shown here is derived from an EMBL/GenBank/DDBJ whole genome shotgun (WGS) entry which is preliminary data.</text>
</comment>
<feature type="region of interest" description="Disordered" evidence="1">
    <location>
        <begin position="214"/>
        <end position="254"/>
    </location>
</feature>
<evidence type="ECO:0000256" key="1">
    <source>
        <dbReference type="SAM" id="MobiDB-lite"/>
    </source>
</evidence>
<dbReference type="Proteomes" id="UP000541610">
    <property type="component" value="Unassembled WGS sequence"/>
</dbReference>
<organism evidence="2 3">
    <name type="scientific">Perkinsus olseni</name>
    <name type="common">Perkinsus atlanticus</name>
    <dbReference type="NCBI Taxonomy" id="32597"/>
    <lineage>
        <taxon>Eukaryota</taxon>
        <taxon>Sar</taxon>
        <taxon>Alveolata</taxon>
        <taxon>Perkinsozoa</taxon>
        <taxon>Perkinsea</taxon>
        <taxon>Perkinsida</taxon>
        <taxon>Perkinsidae</taxon>
        <taxon>Perkinsus</taxon>
    </lineage>
</organism>
<name>A0A7J6NYL9_PEROL</name>